<feature type="transmembrane region" description="Helical" evidence="1">
    <location>
        <begin position="18"/>
        <end position="36"/>
    </location>
</feature>
<proteinExistence type="predicted"/>
<protein>
    <submittedName>
        <fullName evidence="3">Acyltransferase family protein</fullName>
    </submittedName>
</protein>
<feature type="transmembrane region" description="Helical" evidence="1">
    <location>
        <begin position="267"/>
        <end position="287"/>
    </location>
</feature>
<reference evidence="7 8" key="1">
    <citation type="submission" date="2018-08" db="EMBL/GenBank/DDBJ databases">
        <title>A genome reference for cultivated species of the human gut microbiota.</title>
        <authorList>
            <person name="Zou Y."/>
            <person name="Xue W."/>
            <person name="Luo G."/>
        </authorList>
    </citation>
    <scope>NUCLEOTIDE SEQUENCE [LARGE SCALE GENOMIC DNA]</scope>
    <source>
        <strain evidence="5 8">AF18-14</strain>
        <strain evidence="6 7">AM30-40</strain>
    </source>
</reference>
<feature type="transmembrane region" description="Helical" evidence="1">
    <location>
        <begin position="48"/>
        <end position="69"/>
    </location>
</feature>
<dbReference type="PANTHER" id="PTHR37312:SF1">
    <property type="entry name" value="MEMBRANE-BOUND ACYLTRANSFERASE YKRP-RELATED"/>
    <property type="match status" value="1"/>
</dbReference>
<comment type="caution">
    <text evidence="6">The sequence shown here is derived from an EMBL/GenBank/DDBJ whole genome shotgun (WGS) entry which is preliminary data.</text>
</comment>
<organism evidence="6 7">
    <name type="scientific">Phocaeicola vulgatus</name>
    <name type="common">Bacteroides vulgatus</name>
    <dbReference type="NCBI Taxonomy" id="821"/>
    <lineage>
        <taxon>Bacteria</taxon>
        <taxon>Pseudomonadati</taxon>
        <taxon>Bacteroidota</taxon>
        <taxon>Bacteroidia</taxon>
        <taxon>Bacteroidales</taxon>
        <taxon>Bacteroidaceae</taxon>
        <taxon>Phocaeicola</taxon>
    </lineage>
</organism>
<feature type="transmembrane region" description="Helical" evidence="1">
    <location>
        <begin position="153"/>
        <end position="171"/>
    </location>
</feature>
<dbReference type="Proteomes" id="UP000483142">
    <property type="component" value="Unassembled WGS sequence"/>
</dbReference>
<keyword evidence="1" id="KW-0812">Transmembrane</keyword>
<dbReference type="RefSeq" id="WP_117812673.1">
    <property type="nucleotide sequence ID" value="NZ_CP181423.1"/>
</dbReference>
<evidence type="ECO:0000313" key="5">
    <source>
        <dbReference type="EMBL" id="RGT97207.1"/>
    </source>
</evidence>
<evidence type="ECO:0000313" key="3">
    <source>
        <dbReference type="EMBL" id="KAB6455847.1"/>
    </source>
</evidence>
<dbReference type="EMBL" id="QSJM01000072">
    <property type="protein sequence ID" value="RHD73723.1"/>
    <property type="molecule type" value="Genomic_DNA"/>
</dbReference>
<dbReference type="EMBL" id="WDBZ01000005">
    <property type="protein sequence ID" value="KAB6455847.1"/>
    <property type="molecule type" value="Genomic_DNA"/>
</dbReference>
<feature type="transmembrane region" description="Helical" evidence="1">
    <location>
        <begin position="200"/>
        <end position="217"/>
    </location>
</feature>
<dbReference type="Proteomes" id="UP000283833">
    <property type="component" value="Unassembled WGS sequence"/>
</dbReference>
<dbReference type="Proteomes" id="UP000468344">
    <property type="component" value="Unassembled WGS sequence"/>
</dbReference>
<reference evidence="9 10" key="2">
    <citation type="journal article" date="2019" name="Nat. Med.">
        <title>A library of human gut bacterial isolates paired with longitudinal multiomics data enables mechanistic microbiome research.</title>
        <authorList>
            <person name="Poyet M."/>
            <person name="Groussin M."/>
            <person name="Gibbons S.M."/>
            <person name="Avila-Pacheco J."/>
            <person name="Jiang X."/>
            <person name="Kearney S.M."/>
            <person name="Perrotta A.R."/>
            <person name="Berdy B."/>
            <person name="Zhao S."/>
            <person name="Lieberman T.D."/>
            <person name="Swanson P.K."/>
            <person name="Smith M."/>
            <person name="Roesemann S."/>
            <person name="Alexander J.E."/>
            <person name="Rich S.A."/>
            <person name="Livny J."/>
            <person name="Vlamakis H."/>
            <person name="Clish C."/>
            <person name="Bullock K."/>
            <person name="Deik A."/>
            <person name="Scott J."/>
            <person name="Pierce K.A."/>
            <person name="Xavier R.J."/>
            <person name="Alm E.J."/>
        </authorList>
    </citation>
    <scope>NUCLEOTIDE SEQUENCE [LARGE SCALE GENOMIC DNA]</scope>
    <source>
        <strain evidence="4 9">BIOML-A140</strain>
        <strain evidence="3 10">BIOML-A141</strain>
    </source>
</reference>
<evidence type="ECO:0000313" key="6">
    <source>
        <dbReference type="EMBL" id="RHD73723.1"/>
    </source>
</evidence>
<evidence type="ECO:0000313" key="8">
    <source>
        <dbReference type="Proteomes" id="UP000283833"/>
    </source>
</evidence>
<feature type="transmembrane region" description="Helical" evidence="1">
    <location>
        <begin position="299"/>
        <end position="320"/>
    </location>
</feature>
<accession>A0A414GW89</accession>
<feature type="transmembrane region" description="Helical" evidence="1">
    <location>
        <begin position="89"/>
        <end position="107"/>
    </location>
</feature>
<feature type="transmembrane region" description="Helical" evidence="1">
    <location>
        <begin position="237"/>
        <end position="255"/>
    </location>
</feature>
<keyword evidence="1" id="KW-1133">Transmembrane helix</keyword>
<dbReference type="Pfam" id="PF01757">
    <property type="entry name" value="Acyl_transf_3"/>
    <property type="match status" value="1"/>
</dbReference>
<keyword evidence="1" id="KW-0472">Membrane</keyword>
<evidence type="ECO:0000256" key="1">
    <source>
        <dbReference type="SAM" id="Phobius"/>
    </source>
</evidence>
<dbReference type="InterPro" id="IPR052734">
    <property type="entry name" value="Nod_factor_acetyltransferase"/>
</dbReference>
<evidence type="ECO:0000259" key="2">
    <source>
        <dbReference type="Pfam" id="PF01757"/>
    </source>
</evidence>
<keyword evidence="3" id="KW-0012">Acyltransferase</keyword>
<dbReference type="AlphaFoldDB" id="A0A414GW89"/>
<dbReference type="GO" id="GO:0016747">
    <property type="term" value="F:acyltransferase activity, transferring groups other than amino-acyl groups"/>
    <property type="evidence" value="ECO:0007669"/>
    <property type="project" value="InterPro"/>
</dbReference>
<gene>
    <name evidence="6" type="ORF">DW783_18695</name>
    <name evidence="5" type="ORF">DWX04_02965</name>
    <name evidence="4" type="ORF">GAZ06_10020</name>
    <name evidence="3" type="ORF">GAZ09_03925</name>
</gene>
<evidence type="ECO:0000313" key="7">
    <source>
        <dbReference type="Proteomes" id="UP000283429"/>
    </source>
</evidence>
<evidence type="ECO:0000313" key="4">
    <source>
        <dbReference type="EMBL" id="KAB6478142.1"/>
    </source>
</evidence>
<feature type="transmembrane region" description="Helical" evidence="1">
    <location>
        <begin position="119"/>
        <end position="141"/>
    </location>
</feature>
<dbReference type="EMBL" id="QRXI01000003">
    <property type="protein sequence ID" value="RGT97207.1"/>
    <property type="molecule type" value="Genomic_DNA"/>
</dbReference>
<dbReference type="EMBL" id="WDBY01000016">
    <property type="protein sequence ID" value="KAB6478142.1"/>
    <property type="molecule type" value="Genomic_DNA"/>
</dbReference>
<dbReference type="Proteomes" id="UP000283429">
    <property type="component" value="Unassembled WGS sequence"/>
</dbReference>
<evidence type="ECO:0000313" key="9">
    <source>
        <dbReference type="Proteomes" id="UP000468344"/>
    </source>
</evidence>
<evidence type="ECO:0000313" key="10">
    <source>
        <dbReference type="Proteomes" id="UP000483142"/>
    </source>
</evidence>
<keyword evidence="3" id="KW-0808">Transferase</keyword>
<sequence>MEDIPLNMQVTNSKSRNIYFDILKGIAIILVAYGHVLQTFNSNWESSIIGKTIYAFHMPLFMLISGYFFYPSVKKTDYNHFIKKRFIHLYLPSLMWGLFSCFIIGGSKLFSSQYIDFKYFINLTLTGAWYLTLLFILQIIGAMIERFYAQYKYIAWSVIYLIIYIAPQLWMMRELKYLTPFFIIAIALRKYDWSKCSYKIGILFLLIFIVTMKVYTFEHSMYRMSDNIFTIDYHLSAFIRFIAGLSGSICVIWLASYLQKIKNITILIAKIGLITLPIYVLHQKFLIINKILHINTNNLIILICFTAIDIFLSVIIYKFLKKNKTLSLLLFGE</sequence>
<dbReference type="InterPro" id="IPR002656">
    <property type="entry name" value="Acyl_transf_3_dom"/>
</dbReference>
<name>A0A414GW89_PHOVU</name>
<feature type="domain" description="Acyltransferase 3" evidence="2">
    <location>
        <begin position="17"/>
        <end position="317"/>
    </location>
</feature>
<dbReference type="PANTHER" id="PTHR37312">
    <property type="entry name" value="MEMBRANE-BOUND ACYLTRANSFERASE YKRP-RELATED"/>
    <property type="match status" value="1"/>
</dbReference>